<dbReference type="Gene3D" id="1.10.287.850">
    <property type="entry name" value="HP0062-like domain"/>
    <property type="match status" value="1"/>
</dbReference>
<dbReference type="OrthoDB" id="4568361at2"/>
<dbReference type="SUPFAM" id="SSF140459">
    <property type="entry name" value="PE/PPE dimer-like"/>
    <property type="match status" value="1"/>
</dbReference>
<dbReference type="InterPro" id="IPR013228">
    <property type="entry name" value="PE-PPE_C"/>
</dbReference>
<protein>
    <submittedName>
        <fullName evidence="3">PE family protein</fullName>
    </submittedName>
</protein>
<dbReference type="SUPFAM" id="SSF53474">
    <property type="entry name" value="alpha/beta-Hydrolases"/>
    <property type="match status" value="1"/>
</dbReference>
<dbReference type="InterPro" id="IPR000084">
    <property type="entry name" value="PE-PGRS_N"/>
</dbReference>
<dbReference type="AlphaFoldDB" id="A0A2U3ND93"/>
<accession>A0A2U3ND93</accession>
<reference evidence="3 4" key="1">
    <citation type="submission" date="2017-01" db="EMBL/GenBank/DDBJ databases">
        <authorList>
            <consortium name="Urmite Genomes"/>
        </authorList>
    </citation>
    <scope>NUCLEOTIDE SEQUENCE [LARGE SCALE GENOMIC DNA]</scope>
    <source>
        <strain evidence="3 4">AB308</strain>
    </source>
</reference>
<sequence>MSQLISTPETLASAAADVQNIGSTINAARAGAAGQTTGLVAAAEDEVSAAIANLFGAYGQQYQTTLSQAANFHTEFTRTLEAAASTYAQAEATNAALVAGISNELTAPLRALLGPAGVTGGASTGPSVLTSLVSSPAGDPLYALIMGGTNNPQPDPFYANSVYNSYIKPVFGSAIVQGVFTPEQFWPVTPGLGNLTFGQSVAKGVTLLDSAINSTLFNQSNNHAVVFGYSQSATIATNEIRNLMAAGSPYQGQLNFTLIGDPNNPVGGILERFPGFYIPFLDVAFNGATPPNSPYPTSIYTLQYDGIADLPQYPLNLVSDLNAFMGYFFVHGSYPDLSATSVGTAVQLPTSPDYTGSTKYYMLMSQNLPLLEPIRAIPYAGPPIADIFQPDLRVLVDLGYADYGPGANYANIPTPAGLFDLPNPFTVIPDLALGAVQGPYGAAVEIGVESGLLSPSYFPDTYPWVPSINPGLNISFGQSSTTLLSVLSGAAGNVLHLIPPPNF</sequence>
<keyword evidence="4" id="KW-1185">Reference proteome</keyword>
<dbReference type="Pfam" id="PF00934">
    <property type="entry name" value="PE"/>
    <property type="match status" value="1"/>
</dbReference>
<evidence type="ECO:0000259" key="2">
    <source>
        <dbReference type="Pfam" id="PF08237"/>
    </source>
</evidence>
<evidence type="ECO:0000313" key="3">
    <source>
        <dbReference type="EMBL" id="SPM29511.1"/>
    </source>
</evidence>
<feature type="domain" description="PE" evidence="1">
    <location>
        <begin position="5"/>
        <end position="94"/>
    </location>
</feature>
<dbReference type="EMBL" id="FTRV01000013">
    <property type="protein sequence ID" value="SPM29511.1"/>
    <property type="molecule type" value="Genomic_DNA"/>
</dbReference>
<evidence type="ECO:0000313" key="4">
    <source>
        <dbReference type="Proteomes" id="UP000241595"/>
    </source>
</evidence>
<dbReference type="InterPro" id="IPR038332">
    <property type="entry name" value="PPE_sf"/>
</dbReference>
<dbReference type="Gene3D" id="3.40.50.1820">
    <property type="entry name" value="alpha/beta hydrolase"/>
    <property type="match status" value="1"/>
</dbReference>
<proteinExistence type="predicted"/>
<dbReference type="Proteomes" id="UP000241595">
    <property type="component" value="Unassembled WGS sequence"/>
</dbReference>
<organism evidence="3 4">
    <name type="scientific">Mycobacterium terramassiliense</name>
    <dbReference type="NCBI Taxonomy" id="1841859"/>
    <lineage>
        <taxon>Bacteria</taxon>
        <taxon>Bacillati</taxon>
        <taxon>Actinomycetota</taxon>
        <taxon>Actinomycetes</taxon>
        <taxon>Mycobacteriales</taxon>
        <taxon>Mycobacteriaceae</taxon>
        <taxon>Mycobacterium</taxon>
    </lineage>
</organism>
<dbReference type="InterPro" id="IPR029058">
    <property type="entry name" value="AB_hydrolase_fold"/>
</dbReference>
<feature type="domain" description="PE-PPE" evidence="2">
    <location>
        <begin position="175"/>
        <end position="400"/>
    </location>
</feature>
<gene>
    <name evidence="3" type="ORF">MTAB308_3003</name>
</gene>
<dbReference type="STRING" id="1841859.GCA_900157385_03003"/>
<name>A0A2U3ND93_9MYCO</name>
<dbReference type="RefSeq" id="WP_077100281.1">
    <property type="nucleotide sequence ID" value="NZ_LT717701.1"/>
</dbReference>
<dbReference type="Pfam" id="PF08237">
    <property type="entry name" value="PE-PPE"/>
    <property type="match status" value="1"/>
</dbReference>
<evidence type="ECO:0000259" key="1">
    <source>
        <dbReference type="Pfam" id="PF00934"/>
    </source>
</evidence>